<dbReference type="MEROPS" id="S12.006"/>
<dbReference type="PANTHER" id="PTHR46825">
    <property type="entry name" value="D-ALANYL-D-ALANINE-CARBOXYPEPTIDASE/ENDOPEPTIDASE AMPH"/>
    <property type="match status" value="1"/>
</dbReference>
<feature type="domain" description="Beta-lactamase-related" evidence="2">
    <location>
        <begin position="74"/>
        <end position="359"/>
    </location>
</feature>
<dbReference type="AlphaFoldDB" id="E8N8H6"/>
<dbReference type="PROSITE" id="PS51318">
    <property type="entry name" value="TAT"/>
    <property type="match status" value="1"/>
</dbReference>
<dbReference type="SUPFAM" id="SSF56601">
    <property type="entry name" value="beta-lactamase/transpeptidase-like"/>
    <property type="match status" value="1"/>
</dbReference>
<evidence type="ECO:0000313" key="3">
    <source>
        <dbReference type="EMBL" id="BAJ74421.1"/>
    </source>
</evidence>
<dbReference type="PANTHER" id="PTHR46825:SF8">
    <property type="entry name" value="BETA-LACTAMASE-RELATED"/>
    <property type="match status" value="1"/>
</dbReference>
<dbReference type="Gene3D" id="3.40.710.10">
    <property type="entry name" value="DD-peptidase/beta-lactamase superfamily"/>
    <property type="match status" value="1"/>
</dbReference>
<reference evidence="3 4" key="1">
    <citation type="journal article" date="2011" name="J. Bacteriol.">
        <title>Genome sequence of Microbacterium testaceum StLB037, an N-acylhomoserine lactone-degrading bacterium isolated from potato leaves.</title>
        <authorList>
            <person name="Morohoshi T."/>
            <person name="Wang W.-Z."/>
            <person name="Someya N."/>
            <person name="Ikeda T."/>
        </authorList>
    </citation>
    <scope>NUCLEOTIDE SEQUENCE [LARGE SCALE GENOMIC DNA]</scope>
    <source>
        <strain evidence="3 4">StLB037</strain>
    </source>
</reference>
<organism evidence="3 4">
    <name type="scientific">Microbacterium testaceum (strain StLB037)</name>
    <dbReference type="NCBI Taxonomy" id="979556"/>
    <lineage>
        <taxon>Bacteria</taxon>
        <taxon>Bacillati</taxon>
        <taxon>Actinomycetota</taxon>
        <taxon>Actinomycetes</taxon>
        <taxon>Micrococcales</taxon>
        <taxon>Microbacteriaceae</taxon>
        <taxon>Microbacterium</taxon>
    </lineage>
</organism>
<dbReference type="Proteomes" id="UP000008975">
    <property type="component" value="Chromosome"/>
</dbReference>
<protein>
    <submittedName>
        <fullName evidence="3">Beta-lactamase class C and other penicillin binding proteins</fullName>
    </submittedName>
</protein>
<proteinExistence type="predicted"/>
<dbReference type="Pfam" id="PF00144">
    <property type="entry name" value="Beta-lactamase"/>
    <property type="match status" value="1"/>
</dbReference>
<dbReference type="EMBL" id="AP012052">
    <property type="protein sequence ID" value="BAJ74421.1"/>
    <property type="molecule type" value="Genomic_DNA"/>
</dbReference>
<dbReference type="InterPro" id="IPR001466">
    <property type="entry name" value="Beta-lactam-related"/>
</dbReference>
<dbReference type="STRING" id="979556.MTES_1457"/>
<dbReference type="InterPro" id="IPR006311">
    <property type="entry name" value="TAT_signal"/>
</dbReference>
<dbReference type="HOGENOM" id="CLU_020027_7_3_11"/>
<keyword evidence="1" id="KW-1133">Transmembrane helix</keyword>
<sequence length="380" mass="39613">MPPRDTATLAENGAAPEAGTMTRRRLLTTAAMVAAPAMTLAIGLLAMPRPPALSEQVTGDAALAAAVRGDLLAAGQRHEAVVVSIDGDRTRFAGFGADEHTPFEIGSATKTMTGLLFQDAIERGELAAEDRLEGCLPELAGTAAGAVRLDDLATHTSGMPRLLSDPGFQADTLGRSLLGQNPYTLTVDEMLALTRAERVGEPGTFEYSNLGTALLGQAIARCAGMDYPTLLSTRLFEPLGMTESTVPVTAADLRPIDTRGYNAQGVAQDQWAIGGHAPAGGVRSTAHDMTLFVRALLDGTAPGASAMDPRRETASGPIGWFWFTLDVDGTAITFHNGQTGGFTSAIMLDRAAGRAGFVLDDTATNVDEVAYAILTKGAAR</sequence>
<feature type="transmembrane region" description="Helical" evidence="1">
    <location>
        <begin position="26"/>
        <end position="47"/>
    </location>
</feature>
<reference key="2">
    <citation type="submission" date="2011-02" db="EMBL/GenBank/DDBJ databases">
        <title>Genome sequence of Microbacterium testaceum StLB037.</title>
        <authorList>
            <person name="Morohoshi T."/>
            <person name="Wang W.Z."/>
            <person name="Someya N."/>
            <person name="Ikeda T."/>
        </authorList>
    </citation>
    <scope>NUCLEOTIDE SEQUENCE</scope>
    <source>
        <strain>StLB037</strain>
    </source>
</reference>
<evidence type="ECO:0000313" key="4">
    <source>
        <dbReference type="Proteomes" id="UP000008975"/>
    </source>
</evidence>
<evidence type="ECO:0000256" key="1">
    <source>
        <dbReference type="SAM" id="Phobius"/>
    </source>
</evidence>
<dbReference type="eggNOG" id="COG1680">
    <property type="taxonomic scope" value="Bacteria"/>
</dbReference>
<name>E8N8H6_MICTS</name>
<dbReference type="KEGG" id="mts:MTES_1457"/>
<keyword evidence="1" id="KW-0812">Transmembrane</keyword>
<gene>
    <name evidence="3" type="ordered locus">MTES_1457</name>
</gene>
<evidence type="ECO:0000259" key="2">
    <source>
        <dbReference type="Pfam" id="PF00144"/>
    </source>
</evidence>
<dbReference type="InterPro" id="IPR012338">
    <property type="entry name" value="Beta-lactam/transpept-like"/>
</dbReference>
<keyword evidence="1" id="KW-0472">Membrane</keyword>
<dbReference type="InterPro" id="IPR050491">
    <property type="entry name" value="AmpC-like"/>
</dbReference>
<accession>E8N8H6</accession>